<reference evidence="4" key="1">
    <citation type="submission" date="2021-02" db="EMBL/GenBank/DDBJ databases">
        <authorList>
            <person name="Nowell W R."/>
        </authorList>
    </citation>
    <scope>NUCLEOTIDE SEQUENCE</scope>
</reference>
<dbReference type="GO" id="GO:0005739">
    <property type="term" value="C:mitochondrion"/>
    <property type="evidence" value="ECO:0007669"/>
    <property type="project" value="UniProtKB-ARBA"/>
</dbReference>
<keyword evidence="2" id="KW-0472">Membrane</keyword>
<organism evidence="4 5">
    <name type="scientific">Rotaria sordida</name>
    <dbReference type="NCBI Taxonomy" id="392033"/>
    <lineage>
        <taxon>Eukaryota</taxon>
        <taxon>Metazoa</taxon>
        <taxon>Spiralia</taxon>
        <taxon>Gnathifera</taxon>
        <taxon>Rotifera</taxon>
        <taxon>Eurotatoria</taxon>
        <taxon>Bdelloidea</taxon>
        <taxon>Philodinida</taxon>
        <taxon>Philodinidae</taxon>
        <taxon>Rotaria</taxon>
    </lineage>
</organism>
<dbReference type="EMBL" id="CAJNOU010001430">
    <property type="protein sequence ID" value="CAF1203207.1"/>
    <property type="molecule type" value="Genomic_DNA"/>
</dbReference>
<name>A0A814WC31_9BILA</name>
<dbReference type="Pfam" id="PF02582">
    <property type="entry name" value="DUF155"/>
    <property type="match status" value="1"/>
</dbReference>
<keyword evidence="2" id="KW-0812">Transmembrane</keyword>
<gene>
    <name evidence="4" type="ORF">SEV965_LOCUS21263</name>
</gene>
<comment type="caution">
    <text evidence="4">The sequence shown here is derived from an EMBL/GenBank/DDBJ whole genome shotgun (WGS) entry which is preliminary data.</text>
</comment>
<dbReference type="Proteomes" id="UP000663889">
    <property type="component" value="Unassembled WGS sequence"/>
</dbReference>
<evidence type="ECO:0000256" key="1">
    <source>
        <dbReference type="ARBA" id="ARBA00008306"/>
    </source>
</evidence>
<keyword evidence="2" id="KW-1133">Transmembrane helix</keyword>
<dbReference type="PANTHER" id="PTHR16255:SF1">
    <property type="entry name" value="REQUIRED FOR MEIOTIC NUCLEAR DIVISION PROTEIN 1 HOMOLOG"/>
    <property type="match status" value="1"/>
</dbReference>
<dbReference type="PANTHER" id="PTHR16255">
    <property type="entry name" value="REQUIRED FOR MEIOTIC NUCLEAR DIVISION PROTEIN 1 HOMOLOG"/>
    <property type="match status" value="1"/>
</dbReference>
<sequence>MRPKMFLRLLRSYDKTIILNGIKFSRFLSESSSSSRGRALKCYNSKEISSSMKLPVLKRVARKKPTWKETNILNQREEQYFNVIAYATADWYDLDRLKQRFISLSKPPQLIHISNMLDNVLCIQIHREIKEKSEAFIFDDGAVIFWNVQSDDEKLILNEVNKKFFIFKIFCFMFYVSFFFFLFFLIDEVSDNQYPKDLINNEKEIMNFIEVSTMSTINNDIIKVNCLSETEQLLDKYTFSNALALSVKLGIWEALLDDEVEFVADLANRLKQEHHIKIERGLMQRKSGELYSLKHAVNLSHDFLDTPDFYWSNSRLENLYKKIFNYFTIAKRTKVLNERLSFSLELISVIEASLNEKKHVRLELIIITLIFAEVFFNIIDHIDFSTWKFSSKNSKSFDD</sequence>
<evidence type="ECO:0000259" key="3">
    <source>
        <dbReference type="Pfam" id="PF02582"/>
    </source>
</evidence>
<evidence type="ECO:0000256" key="2">
    <source>
        <dbReference type="SAM" id="Phobius"/>
    </source>
</evidence>
<comment type="similarity">
    <text evidence="1">Belongs to the RMD1/sif2 family.</text>
</comment>
<dbReference type="InterPro" id="IPR003734">
    <property type="entry name" value="DUF155"/>
</dbReference>
<protein>
    <recommendedName>
        <fullName evidence="3">DUF155 domain-containing protein</fullName>
    </recommendedName>
</protein>
<evidence type="ECO:0000313" key="4">
    <source>
        <dbReference type="EMBL" id="CAF1203207.1"/>
    </source>
</evidence>
<proteinExistence type="inferred from homology"/>
<feature type="transmembrane region" description="Helical" evidence="2">
    <location>
        <begin position="164"/>
        <end position="186"/>
    </location>
</feature>
<feature type="domain" description="DUF155" evidence="3">
    <location>
        <begin position="136"/>
        <end position="337"/>
    </location>
</feature>
<dbReference type="GO" id="GO:0070131">
    <property type="term" value="P:positive regulation of mitochondrial translation"/>
    <property type="evidence" value="ECO:0007669"/>
    <property type="project" value="TreeGrafter"/>
</dbReference>
<accession>A0A814WC31</accession>
<dbReference type="InterPro" id="IPR051624">
    <property type="entry name" value="RMD1/Sad1-interacting"/>
</dbReference>
<evidence type="ECO:0000313" key="5">
    <source>
        <dbReference type="Proteomes" id="UP000663889"/>
    </source>
</evidence>
<dbReference type="AlphaFoldDB" id="A0A814WC31"/>